<gene>
    <name evidence="2" type="ORF">CEP52_003106</name>
</gene>
<reference evidence="2 3" key="1">
    <citation type="submission" date="2017-06" db="EMBL/GenBank/DDBJ databases">
        <title>Comparative genomic analysis of Ambrosia Fusariam Clade fungi.</title>
        <authorList>
            <person name="Stajich J.E."/>
            <person name="Carrillo J."/>
            <person name="Kijimoto T."/>
            <person name="Eskalen A."/>
            <person name="O'Donnell K."/>
            <person name="Kasson M."/>
        </authorList>
    </citation>
    <scope>NUCLEOTIDE SEQUENCE [LARGE SCALE GENOMIC DNA]</scope>
    <source>
        <strain evidence="2 3">NRRL62579</strain>
    </source>
</reference>
<name>A0A428UA55_9HYPO</name>
<comment type="caution">
    <text evidence="2">The sequence shown here is derived from an EMBL/GenBank/DDBJ whole genome shotgun (WGS) entry which is preliminary data.</text>
</comment>
<feature type="compositionally biased region" description="Basic residues" evidence="1">
    <location>
        <begin position="118"/>
        <end position="129"/>
    </location>
</feature>
<organism evidence="2 3">
    <name type="scientific">Fusarium oligoseptatum</name>
    <dbReference type="NCBI Taxonomy" id="2604345"/>
    <lineage>
        <taxon>Eukaryota</taxon>
        <taxon>Fungi</taxon>
        <taxon>Dikarya</taxon>
        <taxon>Ascomycota</taxon>
        <taxon>Pezizomycotina</taxon>
        <taxon>Sordariomycetes</taxon>
        <taxon>Hypocreomycetidae</taxon>
        <taxon>Hypocreales</taxon>
        <taxon>Nectriaceae</taxon>
        <taxon>Fusarium</taxon>
        <taxon>Fusarium solani species complex</taxon>
    </lineage>
</organism>
<feature type="region of interest" description="Disordered" evidence="1">
    <location>
        <begin position="407"/>
        <end position="452"/>
    </location>
</feature>
<dbReference type="EMBL" id="NKCK01000019">
    <property type="protein sequence ID" value="RSM11193.1"/>
    <property type="molecule type" value="Genomic_DNA"/>
</dbReference>
<accession>A0A428UA55</accession>
<dbReference type="CDD" id="cd00029">
    <property type="entry name" value="C1"/>
    <property type="match status" value="1"/>
</dbReference>
<feature type="compositionally biased region" description="Polar residues" evidence="1">
    <location>
        <begin position="443"/>
        <end position="452"/>
    </location>
</feature>
<feature type="compositionally biased region" description="Basic and acidic residues" evidence="1">
    <location>
        <begin position="149"/>
        <end position="162"/>
    </location>
</feature>
<evidence type="ECO:0000256" key="1">
    <source>
        <dbReference type="SAM" id="MobiDB-lite"/>
    </source>
</evidence>
<dbReference type="Proteomes" id="UP000287144">
    <property type="component" value="Unassembled WGS sequence"/>
</dbReference>
<evidence type="ECO:0000313" key="2">
    <source>
        <dbReference type="EMBL" id="RSM11193.1"/>
    </source>
</evidence>
<keyword evidence="3" id="KW-1185">Reference proteome</keyword>
<feature type="region of interest" description="Disordered" evidence="1">
    <location>
        <begin position="28"/>
        <end position="47"/>
    </location>
</feature>
<proteinExistence type="predicted"/>
<feature type="region of interest" description="Disordered" evidence="1">
    <location>
        <begin position="191"/>
        <end position="211"/>
    </location>
</feature>
<feature type="compositionally biased region" description="Basic and acidic residues" evidence="1">
    <location>
        <begin position="191"/>
        <end position="200"/>
    </location>
</feature>
<sequence>MSPSPNEREGTPEVVNSPADTIIMDMEPDRQPSHTVNATSPDTSDPGWMASRSLLPHSTWRPTTTAMAKCDFCQRGSRGTLQQCRQCGVSVCEECFDAGQLDCRHRLNADRVDWNQHNKSRKRISRARSRVASSSAAVSRRTPAWLLPQERRQAGRASRADAESAPNSAPSTPERYTIREGSYITPRRERGGSVAVRDHQGNNGYTPIQPHFTSTVEQTNNIWNSHFGQPPERYQEDLNTSSPYSGATLASNEDPLSWNMFNQPETEHRYDQMPSSHNDVASSYNGEWRQPIQSSSAYSLDELAYHHQQGPAANLPMSLPQASSNSWQSNQQTHTVAMGPLLYNSDLSDYDLVSVSVAPASYPQSPSRVWSTPRVMPELSMPSGYTLQHEPTGPPRRYEEYFHLRQAGAASSQGQGQGSNQPFTNHHLPAIRTTTEADEDNSYDTNSSKQYL</sequence>
<feature type="region of interest" description="Disordered" evidence="1">
    <location>
        <begin position="117"/>
        <end position="179"/>
    </location>
</feature>
<dbReference type="AlphaFoldDB" id="A0A428UA55"/>
<protein>
    <submittedName>
        <fullName evidence="2">Uncharacterized protein</fullName>
    </submittedName>
</protein>
<feature type="compositionally biased region" description="Low complexity" evidence="1">
    <location>
        <begin position="130"/>
        <end position="141"/>
    </location>
</feature>
<evidence type="ECO:0000313" key="3">
    <source>
        <dbReference type="Proteomes" id="UP000287144"/>
    </source>
</evidence>
<feature type="compositionally biased region" description="Polar residues" evidence="1">
    <location>
        <begin position="201"/>
        <end position="211"/>
    </location>
</feature>
<feature type="compositionally biased region" description="Polar residues" evidence="1">
    <location>
        <begin position="33"/>
        <end position="43"/>
    </location>
</feature>